<evidence type="ECO:0000256" key="15">
    <source>
        <dbReference type="ARBA" id="ARBA00023180"/>
    </source>
</evidence>
<organism evidence="22 23">
    <name type="scientific">Lithocarpus litseifolius</name>
    <dbReference type="NCBI Taxonomy" id="425828"/>
    <lineage>
        <taxon>Eukaryota</taxon>
        <taxon>Viridiplantae</taxon>
        <taxon>Streptophyta</taxon>
        <taxon>Embryophyta</taxon>
        <taxon>Tracheophyta</taxon>
        <taxon>Spermatophyta</taxon>
        <taxon>Magnoliopsida</taxon>
        <taxon>eudicotyledons</taxon>
        <taxon>Gunneridae</taxon>
        <taxon>Pentapetalae</taxon>
        <taxon>rosids</taxon>
        <taxon>fabids</taxon>
        <taxon>Fagales</taxon>
        <taxon>Fagaceae</taxon>
        <taxon>Lithocarpus</taxon>
    </lineage>
</organism>
<keyword evidence="14" id="KW-0675">Receptor</keyword>
<dbReference type="GO" id="GO:0005524">
    <property type="term" value="F:ATP binding"/>
    <property type="evidence" value="ECO:0007669"/>
    <property type="project" value="UniProtKB-UniRule"/>
</dbReference>
<evidence type="ECO:0000256" key="19">
    <source>
        <dbReference type="SAM" id="Phobius"/>
    </source>
</evidence>
<evidence type="ECO:0000256" key="5">
    <source>
        <dbReference type="ARBA" id="ARBA00022692"/>
    </source>
</evidence>
<dbReference type="Gene3D" id="1.10.510.10">
    <property type="entry name" value="Transferase(Phosphotransferase) domain 1"/>
    <property type="match status" value="1"/>
</dbReference>
<keyword evidence="15" id="KW-0325">Glycoprotein</keyword>
<keyword evidence="5 19" id="KW-0812">Transmembrane</keyword>
<dbReference type="FunFam" id="3.30.200.20:FF:000195">
    <property type="entry name" value="G-type lectin S-receptor-like serine/threonine-protein kinase"/>
    <property type="match status" value="1"/>
</dbReference>
<evidence type="ECO:0000259" key="20">
    <source>
        <dbReference type="PROSITE" id="PS50011"/>
    </source>
</evidence>
<dbReference type="Proteomes" id="UP001459277">
    <property type="component" value="Unassembled WGS sequence"/>
</dbReference>
<keyword evidence="7" id="KW-0677">Repeat</keyword>
<dbReference type="Gene3D" id="3.30.200.20">
    <property type="entry name" value="Phosphorylase Kinase, domain 1"/>
    <property type="match status" value="1"/>
</dbReference>
<evidence type="ECO:0000256" key="9">
    <source>
        <dbReference type="ARBA" id="ARBA00022777"/>
    </source>
</evidence>
<dbReference type="SMART" id="SM00220">
    <property type="entry name" value="S_TKc"/>
    <property type="match status" value="1"/>
</dbReference>
<feature type="binding site" evidence="18">
    <location>
        <position position="422"/>
    </location>
    <ligand>
        <name>ATP</name>
        <dbReference type="ChEBI" id="CHEBI:30616"/>
    </ligand>
</feature>
<dbReference type="FunFam" id="1.10.510.10:FF:001697">
    <property type="entry name" value="Uncharacterized protein"/>
    <property type="match status" value="1"/>
</dbReference>
<gene>
    <name evidence="22" type="ORF">SO802_007558</name>
</gene>
<evidence type="ECO:0000256" key="11">
    <source>
        <dbReference type="ARBA" id="ARBA00022989"/>
    </source>
</evidence>
<dbReference type="PROSITE" id="PS00107">
    <property type="entry name" value="PROTEIN_KINASE_ATP"/>
    <property type="match status" value="1"/>
</dbReference>
<comment type="subcellular location">
    <subcellularLocation>
        <location evidence="1">Membrane</location>
        <topology evidence="1">Single-pass membrane protein</topology>
    </subcellularLocation>
</comment>
<evidence type="ECO:0000256" key="6">
    <source>
        <dbReference type="ARBA" id="ARBA00022729"/>
    </source>
</evidence>
<keyword evidence="11 19" id="KW-1133">Transmembrane helix</keyword>
<dbReference type="GO" id="GO:0004674">
    <property type="term" value="F:protein serine/threonine kinase activity"/>
    <property type="evidence" value="ECO:0007669"/>
    <property type="project" value="UniProtKB-KW"/>
</dbReference>
<evidence type="ECO:0000256" key="14">
    <source>
        <dbReference type="ARBA" id="ARBA00023170"/>
    </source>
</evidence>
<comment type="caution">
    <text evidence="22">The sequence shown here is derived from an EMBL/GenBank/DDBJ whole genome shotgun (WGS) entry which is preliminary data.</text>
</comment>
<evidence type="ECO:0000256" key="10">
    <source>
        <dbReference type="ARBA" id="ARBA00022840"/>
    </source>
</evidence>
<evidence type="ECO:0000313" key="22">
    <source>
        <dbReference type="EMBL" id="KAL0012450.1"/>
    </source>
</evidence>
<dbReference type="PROSITE" id="PS00108">
    <property type="entry name" value="PROTEIN_KINASE_ST"/>
    <property type="match status" value="1"/>
</dbReference>
<evidence type="ECO:0000256" key="16">
    <source>
        <dbReference type="ARBA" id="ARBA00047899"/>
    </source>
</evidence>
<feature type="domain" description="Gnk2-homologous" evidence="21">
    <location>
        <begin position="188"/>
        <end position="295"/>
    </location>
</feature>
<proteinExistence type="predicted"/>
<feature type="transmembrane region" description="Helical" evidence="19">
    <location>
        <begin position="315"/>
        <end position="340"/>
    </location>
</feature>
<dbReference type="EMBL" id="JAZDWU010000002">
    <property type="protein sequence ID" value="KAL0012450.1"/>
    <property type="molecule type" value="Genomic_DNA"/>
</dbReference>
<keyword evidence="23" id="KW-1185">Reference proteome</keyword>
<keyword evidence="13" id="KW-1015">Disulfide bond</keyword>
<keyword evidence="12 19" id="KW-0472">Membrane</keyword>
<evidence type="ECO:0000256" key="13">
    <source>
        <dbReference type="ARBA" id="ARBA00023157"/>
    </source>
</evidence>
<dbReference type="AlphaFoldDB" id="A0AAW2DNZ5"/>
<feature type="domain" description="Protein kinase" evidence="20">
    <location>
        <begin position="394"/>
        <end position="680"/>
    </location>
</feature>
<evidence type="ECO:0000256" key="8">
    <source>
        <dbReference type="ARBA" id="ARBA00022741"/>
    </source>
</evidence>
<comment type="catalytic activity">
    <reaction evidence="17">
        <text>L-seryl-[protein] + ATP = O-phospho-L-seryl-[protein] + ADP + H(+)</text>
        <dbReference type="Rhea" id="RHEA:17989"/>
        <dbReference type="Rhea" id="RHEA-COMP:9863"/>
        <dbReference type="Rhea" id="RHEA-COMP:11604"/>
        <dbReference type="ChEBI" id="CHEBI:15378"/>
        <dbReference type="ChEBI" id="CHEBI:29999"/>
        <dbReference type="ChEBI" id="CHEBI:30616"/>
        <dbReference type="ChEBI" id="CHEBI:83421"/>
        <dbReference type="ChEBI" id="CHEBI:456216"/>
        <dbReference type="EC" id="2.7.11.1"/>
    </reaction>
</comment>
<evidence type="ECO:0000256" key="4">
    <source>
        <dbReference type="ARBA" id="ARBA00022679"/>
    </source>
</evidence>
<dbReference type="Pfam" id="PF01657">
    <property type="entry name" value="Stress-antifung"/>
    <property type="match status" value="2"/>
</dbReference>
<keyword evidence="6" id="KW-0732">Signal</keyword>
<dbReference type="InterPro" id="IPR017441">
    <property type="entry name" value="Protein_kinase_ATP_BS"/>
</dbReference>
<evidence type="ECO:0000256" key="1">
    <source>
        <dbReference type="ARBA" id="ARBA00004167"/>
    </source>
</evidence>
<evidence type="ECO:0000256" key="17">
    <source>
        <dbReference type="ARBA" id="ARBA00048679"/>
    </source>
</evidence>
<evidence type="ECO:0000256" key="18">
    <source>
        <dbReference type="PROSITE-ProRule" id="PRU10141"/>
    </source>
</evidence>
<dbReference type="InterPro" id="IPR038408">
    <property type="entry name" value="GNK2_sf"/>
</dbReference>
<dbReference type="Pfam" id="PF07714">
    <property type="entry name" value="PK_Tyr_Ser-Thr"/>
    <property type="match status" value="1"/>
</dbReference>
<protein>
    <recommendedName>
        <fullName evidence="2">non-specific serine/threonine protein kinase</fullName>
        <ecNumber evidence="2">2.7.11.1</ecNumber>
    </recommendedName>
</protein>
<dbReference type="InterPro" id="IPR008271">
    <property type="entry name" value="Ser/Thr_kinase_AS"/>
</dbReference>
<evidence type="ECO:0000256" key="12">
    <source>
        <dbReference type="ARBA" id="ARBA00023136"/>
    </source>
</evidence>
<keyword evidence="3" id="KW-0723">Serine/threonine-protein kinase</keyword>
<evidence type="ECO:0000259" key="21">
    <source>
        <dbReference type="PROSITE" id="PS51473"/>
    </source>
</evidence>
<sequence>MECQAAFLDHTLFVVKLGKSCNIIGPRELEISAHFFFPSLVSSGDPIFYQIRKMDKGALSAMLFFIIPLYMPKIVAAEDCLYLFCSKDFQNYTRNGPFKNNLMHLLGLLPSRTSVTGFNSTSFGDTNKVYGEALCRGDINSTACKTCIETASKEILQCKNEEVVIYLELCQVRYSYQQFSIMVYAGKYPKRNDREKTISNEDPVHFNKVLKHLMNVLSNEAALPSNKRMFATGEIQFSKNRTIYGLVQCTRDISDGFCSNCLESAIGDLKACCNSREGGIVVSRNCNVRYQLYRFYSSSSVLVTYPSSKGKKLKIWMAAMFTCISTLVVLLGSCAVYFRLKKGTKQDEERSQHALLHNLASPTAVVVTREGELVISEELPFIDLATIRSATDDFSDSNKLGQGGFGTVYKGTLPDEKEVAVKRLSRKSWQGLEEFKNEIILIAKLQHRNLVKLLGCGIEGEEKVLIYEYMPNRSLDSFIFDSERSLQLDWETCYNIIGGIARGLLYLHEDSRLKIIHRDLKPSNILLDHDMIAKISDFGMARIFCANQNIASTRRVVGTYGYMAPEYAMEGLFSVKSDVFIFGVILLEIISRKRNNRFYLTQHAPTLLAYVWRLWNEGKDLEIVDPLLMESCQTSEVQRFIQIGLLCVQEDPTDRPTMSTVVALLGSESMELSPPRQPAFSIGNVVPSGLSSIAPSVNELTVSIISPR</sequence>
<dbReference type="CDD" id="cd23509">
    <property type="entry name" value="Gnk2-like"/>
    <property type="match status" value="2"/>
</dbReference>
<dbReference type="EC" id="2.7.11.1" evidence="2"/>
<dbReference type="CDD" id="cd14066">
    <property type="entry name" value="STKc_IRAK"/>
    <property type="match status" value="1"/>
</dbReference>
<keyword evidence="8 18" id="KW-0547">Nucleotide-binding</keyword>
<dbReference type="PROSITE" id="PS51473">
    <property type="entry name" value="GNK2"/>
    <property type="match status" value="2"/>
</dbReference>
<evidence type="ECO:0000256" key="2">
    <source>
        <dbReference type="ARBA" id="ARBA00012513"/>
    </source>
</evidence>
<dbReference type="PROSITE" id="PS50011">
    <property type="entry name" value="PROTEIN_KINASE_DOM"/>
    <property type="match status" value="1"/>
</dbReference>
<comment type="catalytic activity">
    <reaction evidence="16">
        <text>L-threonyl-[protein] + ATP = O-phospho-L-threonyl-[protein] + ADP + H(+)</text>
        <dbReference type="Rhea" id="RHEA:46608"/>
        <dbReference type="Rhea" id="RHEA-COMP:11060"/>
        <dbReference type="Rhea" id="RHEA-COMP:11605"/>
        <dbReference type="ChEBI" id="CHEBI:15378"/>
        <dbReference type="ChEBI" id="CHEBI:30013"/>
        <dbReference type="ChEBI" id="CHEBI:30616"/>
        <dbReference type="ChEBI" id="CHEBI:61977"/>
        <dbReference type="ChEBI" id="CHEBI:456216"/>
        <dbReference type="EC" id="2.7.11.1"/>
    </reaction>
</comment>
<dbReference type="InterPro" id="IPR011009">
    <property type="entry name" value="Kinase-like_dom_sf"/>
</dbReference>
<feature type="domain" description="Gnk2-homologous" evidence="21">
    <location>
        <begin position="80"/>
        <end position="179"/>
    </location>
</feature>
<keyword evidence="4" id="KW-0808">Transferase</keyword>
<dbReference type="PANTHER" id="PTHR27002">
    <property type="entry name" value="RECEPTOR-LIKE SERINE/THREONINE-PROTEIN KINASE SD1-8"/>
    <property type="match status" value="1"/>
</dbReference>
<dbReference type="Gene3D" id="3.30.430.20">
    <property type="entry name" value="Gnk2 domain, C-X8-C-X2-C motif"/>
    <property type="match status" value="2"/>
</dbReference>
<dbReference type="InterPro" id="IPR000719">
    <property type="entry name" value="Prot_kinase_dom"/>
</dbReference>
<dbReference type="InterPro" id="IPR002902">
    <property type="entry name" value="GNK2"/>
</dbReference>
<dbReference type="FunFam" id="3.30.430.20:FF:000002">
    <property type="entry name" value="Cysteine-rich receptor-like protein kinase 10"/>
    <property type="match status" value="1"/>
</dbReference>
<dbReference type="SUPFAM" id="SSF56112">
    <property type="entry name" value="Protein kinase-like (PK-like)"/>
    <property type="match status" value="1"/>
</dbReference>
<dbReference type="InterPro" id="IPR001245">
    <property type="entry name" value="Ser-Thr/Tyr_kinase_cat_dom"/>
</dbReference>
<dbReference type="PANTHER" id="PTHR27002:SF123">
    <property type="entry name" value="CYSTEINE-RICH RECEPTOR-LIKE PROTEIN KINASE 45"/>
    <property type="match status" value="1"/>
</dbReference>
<accession>A0AAW2DNZ5</accession>
<reference evidence="22 23" key="1">
    <citation type="submission" date="2024-01" db="EMBL/GenBank/DDBJ databases">
        <title>A telomere-to-telomere, gap-free genome of sweet tea (Lithocarpus litseifolius).</title>
        <authorList>
            <person name="Zhou J."/>
        </authorList>
    </citation>
    <scope>NUCLEOTIDE SEQUENCE [LARGE SCALE GENOMIC DNA]</scope>
    <source>
        <strain evidence="22">Zhou-2022a</strain>
        <tissue evidence="22">Leaf</tissue>
    </source>
</reference>
<keyword evidence="10 18" id="KW-0067">ATP-binding</keyword>
<evidence type="ECO:0000313" key="23">
    <source>
        <dbReference type="Proteomes" id="UP001459277"/>
    </source>
</evidence>
<evidence type="ECO:0000256" key="3">
    <source>
        <dbReference type="ARBA" id="ARBA00022527"/>
    </source>
</evidence>
<dbReference type="GO" id="GO:0005886">
    <property type="term" value="C:plasma membrane"/>
    <property type="evidence" value="ECO:0007669"/>
    <property type="project" value="TreeGrafter"/>
</dbReference>
<keyword evidence="9" id="KW-0418">Kinase</keyword>
<name>A0AAW2DNZ5_9ROSI</name>
<evidence type="ECO:0000256" key="7">
    <source>
        <dbReference type="ARBA" id="ARBA00022737"/>
    </source>
</evidence>